<evidence type="ECO:0000313" key="6">
    <source>
        <dbReference type="Proteomes" id="UP000436088"/>
    </source>
</evidence>
<dbReference type="Pfam" id="PF01627">
    <property type="entry name" value="Hpt"/>
    <property type="match status" value="1"/>
</dbReference>
<dbReference type="InterPro" id="IPR036641">
    <property type="entry name" value="HPT_dom_sf"/>
</dbReference>
<comment type="caution">
    <text evidence="5">The sequence shown here is derived from an EMBL/GenBank/DDBJ whole genome shotgun (WGS) entry which is preliminary data.</text>
</comment>
<reference evidence="5" key="1">
    <citation type="submission" date="2019-09" db="EMBL/GenBank/DDBJ databases">
        <title>Draft genome information of white flower Hibiscus syriacus.</title>
        <authorList>
            <person name="Kim Y.-M."/>
        </authorList>
    </citation>
    <scope>NUCLEOTIDE SEQUENCE [LARGE SCALE GENOMIC DNA]</scope>
    <source>
        <strain evidence="5">YM2019G1</strain>
    </source>
</reference>
<name>A0A6A3CEM8_HIBSY</name>
<dbReference type="GO" id="GO:0009927">
    <property type="term" value="F:histidine phosphotransfer kinase activity"/>
    <property type="evidence" value="ECO:0007669"/>
    <property type="project" value="UniProtKB-UniRule"/>
</dbReference>
<evidence type="ECO:0000259" key="4">
    <source>
        <dbReference type="Pfam" id="PF01627"/>
    </source>
</evidence>
<dbReference type="InterPro" id="IPR045871">
    <property type="entry name" value="AHP1-5/YPD1"/>
</dbReference>
<feature type="domain" description="HPt" evidence="4">
    <location>
        <begin position="44"/>
        <end position="86"/>
    </location>
</feature>
<comment type="subcellular location">
    <subcellularLocation>
        <location evidence="3">Cytoplasm</location>
        <location evidence="3">Cytosol</location>
    </subcellularLocation>
    <subcellularLocation>
        <location evidence="3">Nucleus</location>
    </subcellularLocation>
</comment>
<evidence type="ECO:0000256" key="2">
    <source>
        <dbReference type="ARBA" id="ARBA00023012"/>
    </source>
</evidence>
<proteinExistence type="predicted"/>
<evidence type="ECO:0000313" key="5">
    <source>
        <dbReference type="EMBL" id="KAE8727663.1"/>
    </source>
</evidence>
<dbReference type="GO" id="GO:0005634">
    <property type="term" value="C:nucleus"/>
    <property type="evidence" value="ECO:0007669"/>
    <property type="project" value="UniProtKB-SubCell"/>
</dbReference>
<accession>A0A6A3CEM8</accession>
<dbReference type="PANTHER" id="PTHR28242:SF30">
    <property type="entry name" value="HISTIDINE-CONTAINING PHOSPHOTRANSFER PROTEIN 2"/>
    <property type="match status" value="1"/>
</dbReference>
<dbReference type="GO" id="GO:0009736">
    <property type="term" value="P:cytokinin-activated signaling pathway"/>
    <property type="evidence" value="ECO:0007669"/>
    <property type="project" value="UniProtKB-KW"/>
</dbReference>
<dbReference type="EMBL" id="VEPZ02000305">
    <property type="protein sequence ID" value="KAE8727663.1"/>
    <property type="molecule type" value="Genomic_DNA"/>
</dbReference>
<keyword evidence="6" id="KW-1185">Reference proteome</keyword>
<keyword evidence="2 3" id="KW-0902">Two-component regulatory system</keyword>
<sequence length="131" mass="15283">MPGPTLARQLKLYVQNMHDQGILDHHYEHMRSLQNEANPQFVNDVLSMLYRDAPEYIARITALLHSENVDHALVKDVAHQLKGSASRCLGMLERVKREFNTLQECFSNITQMERDVANNEARRRRNARRQT</sequence>
<keyword evidence="1 3" id="KW-0932">Cytokinin signaling pathway</keyword>
<evidence type="ECO:0000256" key="1">
    <source>
        <dbReference type="ARBA" id="ARBA00022864"/>
    </source>
</evidence>
<dbReference type="SUPFAM" id="SSF47226">
    <property type="entry name" value="Histidine-containing phosphotransfer domain, HPT domain"/>
    <property type="match status" value="1"/>
</dbReference>
<dbReference type="Proteomes" id="UP000436088">
    <property type="component" value="Unassembled WGS sequence"/>
</dbReference>
<dbReference type="InterPro" id="IPR008207">
    <property type="entry name" value="Sig_transdc_His_kin_Hpt_dom"/>
</dbReference>
<evidence type="ECO:0000256" key="3">
    <source>
        <dbReference type="RuleBase" id="RU369004"/>
    </source>
</evidence>
<comment type="function">
    <text evidence="3">Functions as a two-component phosphorelay mediators between cytokinin sensor histidine kinases and response regulators (B-type ARRs). Plays an important role in propagating cytokinin signal transduction.</text>
</comment>
<gene>
    <name evidence="5" type="ORF">F3Y22_tig00005406pilonHSYRG00059</name>
</gene>
<comment type="domain">
    <text evidence="3">Histidine-containing phosphotransfer domain (HPt) contains an active histidine that mediates the phosphotransfer.</text>
</comment>
<protein>
    <recommendedName>
        <fullName evidence="3">Histidine-containing phosphotransfer protein</fullName>
    </recommendedName>
</protein>
<dbReference type="GO" id="GO:0005829">
    <property type="term" value="C:cytosol"/>
    <property type="evidence" value="ECO:0007669"/>
    <property type="project" value="UniProtKB-SubCell"/>
</dbReference>
<dbReference type="GO" id="GO:0000160">
    <property type="term" value="P:phosphorelay signal transduction system"/>
    <property type="evidence" value="ECO:0007669"/>
    <property type="project" value="UniProtKB-UniRule"/>
</dbReference>
<organism evidence="5 6">
    <name type="scientific">Hibiscus syriacus</name>
    <name type="common">Rose of Sharon</name>
    <dbReference type="NCBI Taxonomy" id="106335"/>
    <lineage>
        <taxon>Eukaryota</taxon>
        <taxon>Viridiplantae</taxon>
        <taxon>Streptophyta</taxon>
        <taxon>Embryophyta</taxon>
        <taxon>Tracheophyta</taxon>
        <taxon>Spermatophyta</taxon>
        <taxon>Magnoliopsida</taxon>
        <taxon>eudicotyledons</taxon>
        <taxon>Gunneridae</taxon>
        <taxon>Pentapetalae</taxon>
        <taxon>rosids</taxon>
        <taxon>malvids</taxon>
        <taxon>Malvales</taxon>
        <taxon>Malvaceae</taxon>
        <taxon>Malvoideae</taxon>
        <taxon>Hibiscus</taxon>
    </lineage>
</organism>
<dbReference type="GO" id="GO:0043424">
    <property type="term" value="F:protein histidine kinase binding"/>
    <property type="evidence" value="ECO:0007669"/>
    <property type="project" value="UniProtKB-UniRule"/>
</dbReference>
<dbReference type="Gene3D" id="1.20.120.160">
    <property type="entry name" value="HPT domain"/>
    <property type="match status" value="1"/>
</dbReference>
<dbReference type="PANTHER" id="PTHR28242">
    <property type="entry name" value="PHOSPHORELAY INTERMEDIATE PROTEIN YPD1"/>
    <property type="match status" value="1"/>
</dbReference>
<dbReference type="AlphaFoldDB" id="A0A6A3CEM8"/>